<name>W6A937_9MOLU</name>
<gene>
    <name evidence="3" type="ORF">SSABA_v1c01150</name>
</gene>
<feature type="transmembrane region" description="Helical" evidence="2">
    <location>
        <begin position="48"/>
        <end position="77"/>
    </location>
</feature>
<proteinExistence type="predicted"/>
<accession>W6A937</accession>
<protein>
    <submittedName>
        <fullName evidence="3">Uncharacterized protein</fullName>
    </submittedName>
</protein>
<evidence type="ECO:0000313" key="4">
    <source>
        <dbReference type="Proteomes" id="UP000019265"/>
    </source>
</evidence>
<evidence type="ECO:0000256" key="1">
    <source>
        <dbReference type="SAM" id="MobiDB-lite"/>
    </source>
</evidence>
<feature type="compositionally biased region" description="Polar residues" evidence="1">
    <location>
        <begin position="120"/>
        <end position="133"/>
    </location>
</feature>
<reference evidence="3 4" key="1">
    <citation type="journal article" date="2014" name="Genome Biol. Evol.">
        <title>Molecular evolution of the substrate utilization strategies and putative virulence factors in mosquito-associated Spiroplasma species.</title>
        <authorList>
            <person name="Chang T.H."/>
            <person name="Lo W.S."/>
            <person name="Ku C."/>
            <person name="Chen L.L."/>
            <person name="Kuo C.H."/>
        </authorList>
    </citation>
    <scope>NUCLEOTIDE SEQUENCE [LARGE SCALE GENOMIC DNA]</scope>
    <source>
        <strain evidence="3">Ar-1343</strain>
    </source>
</reference>
<organism evidence="3 4">
    <name type="scientific">Spiroplasma sabaudiense Ar-1343</name>
    <dbReference type="NCBI Taxonomy" id="1276257"/>
    <lineage>
        <taxon>Bacteria</taxon>
        <taxon>Bacillati</taxon>
        <taxon>Mycoplasmatota</taxon>
        <taxon>Mollicutes</taxon>
        <taxon>Entomoplasmatales</taxon>
        <taxon>Spiroplasmataceae</taxon>
        <taxon>Spiroplasma</taxon>
    </lineage>
</organism>
<evidence type="ECO:0000256" key="2">
    <source>
        <dbReference type="SAM" id="Phobius"/>
    </source>
</evidence>
<evidence type="ECO:0000313" key="3">
    <source>
        <dbReference type="EMBL" id="AHI53527.1"/>
    </source>
</evidence>
<dbReference type="PATRIC" id="fig|1276257.3.peg.117"/>
<keyword evidence="2" id="KW-0472">Membrane</keyword>
<feature type="compositionally biased region" description="Basic and acidic residues" evidence="1">
    <location>
        <begin position="136"/>
        <end position="150"/>
    </location>
</feature>
<keyword evidence="2" id="KW-0812">Transmembrane</keyword>
<keyword evidence="4" id="KW-1185">Reference proteome</keyword>
<feature type="transmembrane region" description="Helical" evidence="2">
    <location>
        <begin position="12"/>
        <end position="36"/>
    </location>
</feature>
<dbReference type="RefSeq" id="WP_025250666.1">
    <property type="nucleotide sequence ID" value="NZ_CP006934.1"/>
</dbReference>
<sequence length="150" mass="16365">MKRQGLYKQAKTWSIVNIVVCSSIMGIFLLLGFIFFSSTPTSTGLESIALTTTLLITGTMTFMPIMVCSIITVIIVNRELKSGREEKHTALAICSIIFSGIFGIISGILILVADSESSAQGYSNEDSANVPSWKNNENKSENSEIDKMED</sequence>
<dbReference type="Proteomes" id="UP000019265">
    <property type="component" value="Chromosome"/>
</dbReference>
<dbReference type="HOGENOM" id="CLU_1739391_0_0_14"/>
<dbReference type="EMBL" id="CP006934">
    <property type="protein sequence ID" value="AHI53527.1"/>
    <property type="molecule type" value="Genomic_DNA"/>
</dbReference>
<feature type="transmembrane region" description="Helical" evidence="2">
    <location>
        <begin position="89"/>
        <end position="113"/>
    </location>
</feature>
<dbReference type="KEGG" id="ssab:SSABA_v1c01150"/>
<dbReference type="Pfam" id="PF13347">
    <property type="entry name" value="MFS_2"/>
    <property type="match status" value="1"/>
</dbReference>
<dbReference type="AlphaFoldDB" id="W6A937"/>
<keyword evidence="2" id="KW-1133">Transmembrane helix</keyword>
<feature type="region of interest" description="Disordered" evidence="1">
    <location>
        <begin position="120"/>
        <end position="150"/>
    </location>
</feature>